<evidence type="ECO:0000256" key="1">
    <source>
        <dbReference type="ARBA" id="ARBA00008779"/>
    </source>
</evidence>
<gene>
    <name evidence="4" type="ORF">SAMN05661044_01849</name>
</gene>
<dbReference type="SUPFAM" id="SSF56988">
    <property type="entry name" value="Anthrax protective antigen"/>
    <property type="match status" value="1"/>
</dbReference>
<dbReference type="Gene3D" id="3.40.720.10">
    <property type="entry name" value="Alkaline Phosphatase, subunit A"/>
    <property type="match status" value="1"/>
</dbReference>
<dbReference type="SUPFAM" id="SSF53649">
    <property type="entry name" value="Alkaline phosphatase-like"/>
    <property type="match status" value="1"/>
</dbReference>
<dbReference type="PROSITE" id="PS00523">
    <property type="entry name" value="SULFATASE_1"/>
    <property type="match status" value="1"/>
</dbReference>
<keyword evidence="5" id="KW-1185">Reference proteome</keyword>
<dbReference type="InterPro" id="IPR037524">
    <property type="entry name" value="PA14/GLEYA"/>
</dbReference>
<name>A0A1H7M354_OLID1</name>
<dbReference type="PROSITE" id="PS51820">
    <property type="entry name" value="PA14"/>
    <property type="match status" value="1"/>
</dbReference>
<evidence type="ECO:0000259" key="3">
    <source>
        <dbReference type="PROSITE" id="PS51820"/>
    </source>
</evidence>
<dbReference type="Proteomes" id="UP000199421">
    <property type="component" value="Unassembled WGS sequence"/>
</dbReference>
<protein>
    <submittedName>
        <fullName evidence="4">Arylsulfatase A</fullName>
    </submittedName>
</protein>
<dbReference type="PANTHER" id="PTHR43751:SF3">
    <property type="entry name" value="SULFATASE N-TERMINAL DOMAIN-CONTAINING PROTEIN"/>
    <property type="match status" value="1"/>
</dbReference>
<dbReference type="OrthoDB" id="9764377at2"/>
<proteinExistence type="inferred from homology"/>
<dbReference type="InterPro" id="IPR000917">
    <property type="entry name" value="Sulfatase_N"/>
</dbReference>
<organism evidence="4 5">
    <name type="scientific">Olivibacter domesticus</name>
    <name type="common">Pseudosphingobacterium domesticum</name>
    <dbReference type="NCBI Taxonomy" id="407022"/>
    <lineage>
        <taxon>Bacteria</taxon>
        <taxon>Pseudomonadati</taxon>
        <taxon>Bacteroidota</taxon>
        <taxon>Sphingobacteriia</taxon>
        <taxon>Sphingobacteriales</taxon>
        <taxon>Sphingobacteriaceae</taxon>
        <taxon>Olivibacter</taxon>
    </lineage>
</organism>
<accession>A0A1H7M354</accession>
<dbReference type="InterPro" id="IPR052701">
    <property type="entry name" value="GAG_Ulvan_Degrading_Sulfatases"/>
</dbReference>
<dbReference type="PANTHER" id="PTHR43751">
    <property type="entry name" value="SULFATASE"/>
    <property type="match status" value="1"/>
</dbReference>
<dbReference type="AlphaFoldDB" id="A0A1H7M354"/>
<dbReference type="GO" id="GO:0016787">
    <property type="term" value="F:hydrolase activity"/>
    <property type="evidence" value="ECO:0007669"/>
    <property type="project" value="UniProtKB-KW"/>
</dbReference>
<evidence type="ECO:0000256" key="2">
    <source>
        <dbReference type="ARBA" id="ARBA00022801"/>
    </source>
</evidence>
<sequence length="689" mass="77078">MMKNVLLLGILLLMVVVGFAQEPKKEGKPNIIFILVDDLGYGDLGVFYQNLRKKQQDKSKPFHFTPSLDKMARQGVVLTNQYCNAPVCAPSRASFLTGMNQGNAHVRDNQFDKALEDNYTIANVLKHAGYATAAIGKWGLQGEKSIASNWPAHPLKRGFDFYYGYMRHADGHEHYPFEGIYRGKKQVWENNNEVSKLLAKCYTTDLWTASAKRWIQKHEEGTDAGQPFFMYLAYDSPHAVLELPTQAYPEGGGLNGGIQWLGSAGNMINTASGRPDSFVHPDYADAMYDDDNDPATSDVPWPETYKRYATAVRRLDDGIGDILKLLDDLHIDDNTLIVFSSDNGPSIESYLPEDFVPYKPTFFASYGPFDGIKRDCWEGGLRMPVIALWPSQIRAGSTIDEPSMLSDWLATFANAAGLPSPARTDSRSLLRALKGEKSSIQSNIYVEYAVGGATPDFKAFEPSRRGKKRGQMQMLRIGDMVGVRYNIQSADDTFEIYNVVKDPKQSKNLANGNMRSLQKEFKMKALQWHRADTAAPRPYDNDLVPSLVKPKKLSKGLSYKLFTGNFPYLISEFGLKEDSKGVSTVIDGNALKYNGIILYNGYVNVPESGVYEFSFTTHGKGLIRIYETVAIDADFGYQSGEKIIYKVPLEVGVHPIKIYLQKTTGNNSLATKLEWKKEGEDWGAVDLYH</sequence>
<feature type="domain" description="PA14" evidence="3">
    <location>
        <begin position="552"/>
        <end position="689"/>
    </location>
</feature>
<dbReference type="InterPro" id="IPR017850">
    <property type="entry name" value="Alkaline_phosphatase_core_sf"/>
</dbReference>
<evidence type="ECO:0000313" key="5">
    <source>
        <dbReference type="Proteomes" id="UP000199421"/>
    </source>
</evidence>
<reference evidence="5" key="1">
    <citation type="submission" date="2016-10" db="EMBL/GenBank/DDBJ databases">
        <authorList>
            <person name="Varghese N."/>
            <person name="Submissions S."/>
        </authorList>
    </citation>
    <scope>NUCLEOTIDE SEQUENCE [LARGE SCALE GENOMIC DNA]</scope>
    <source>
        <strain evidence="5">DSM 18733</strain>
    </source>
</reference>
<comment type="similarity">
    <text evidence="1">Belongs to the sulfatase family.</text>
</comment>
<dbReference type="EMBL" id="FOAF01000001">
    <property type="protein sequence ID" value="SEL05690.1"/>
    <property type="molecule type" value="Genomic_DNA"/>
</dbReference>
<dbReference type="InterPro" id="IPR024607">
    <property type="entry name" value="Sulfatase_CS"/>
</dbReference>
<dbReference type="STRING" id="407022.SAMN05661044_01849"/>
<dbReference type="RefSeq" id="WP_093322508.1">
    <property type="nucleotide sequence ID" value="NZ_FOAF01000001.1"/>
</dbReference>
<evidence type="ECO:0000313" key="4">
    <source>
        <dbReference type="EMBL" id="SEL05690.1"/>
    </source>
</evidence>
<dbReference type="Pfam" id="PF00884">
    <property type="entry name" value="Sulfatase"/>
    <property type="match status" value="1"/>
</dbReference>
<keyword evidence="2" id="KW-0378">Hydrolase</keyword>